<feature type="domain" description="Globin" evidence="8">
    <location>
        <begin position="1"/>
        <end position="150"/>
    </location>
</feature>
<dbReference type="InterPro" id="IPR009050">
    <property type="entry name" value="Globin-like_sf"/>
</dbReference>
<evidence type="ECO:0000256" key="6">
    <source>
        <dbReference type="PIRSR" id="PIRSR002026-1"/>
    </source>
</evidence>
<dbReference type="Proteomes" id="UP000035681">
    <property type="component" value="Unplaced"/>
</dbReference>
<protein>
    <submittedName>
        <fullName evidence="10 11">GLOBIN domain-containing protein</fullName>
    </submittedName>
</protein>
<dbReference type="InterPro" id="IPR044399">
    <property type="entry name" value="Mb-like_M"/>
</dbReference>
<dbReference type="Gene3D" id="1.10.490.10">
    <property type="entry name" value="Globins"/>
    <property type="match status" value="1"/>
</dbReference>
<keyword evidence="5 6" id="KW-0408">Iron</keyword>
<dbReference type="GO" id="GO:0019825">
    <property type="term" value="F:oxygen binding"/>
    <property type="evidence" value="ECO:0007669"/>
    <property type="project" value="InterPro"/>
</dbReference>
<dbReference type="PIRSF" id="PIRSF002026">
    <property type="entry name" value="Nematode_globin"/>
    <property type="match status" value="1"/>
</dbReference>
<evidence type="ECO:0000259" key="8">
    <source>
        <dbReference type="PROSITE" id="PS01033"/>
    </source>
</evidence>
<accession>A0A0K0ECW9</accession>
<dbReference type="AlphaFoldDB" id="A0A0K0ECW9"/>
<reference evidence="10" key="1">
    <citation type="submission" date="2015-08" db="UniProtKB">
        <authorList>
            <consortium name="WormBaseParasite"/>
        </authorList>
    </citation>
    <scope>IDENTIFICATION</scope>
</reference>
<keyword evidence="1 7" id="KW-0813">Transport</keyword>
<dbReference type="InterPro" id="IPR000971">
    <property type="entry name" value="Globin"/>
</dbReference>
<name>A0A0K0ECW9_STRER</name>
<sequence length="152" mass="17681">MDSTEVKKVARKSLEVLRLDDEHGAIPHGKDFYKFMFGNYPQLRVYFKGAENYTPEQVGASERFAKQGVRIMLAMHILATAYDDQPTFLAYVRETINRHRIFKMPEELWDAFFPVWLGFLQTKGVVTPEVTNAWNQIGKTFTSEAHRYIKSN</sequence>
<dbReference type="WBParaSite" id="SSTP_0000733500.1">
    <property type="protein sequence ID" value="SSTP_0000733500.1"/>
    <property type="gene ID" value="SSTP_0000733500"/>
</dbReference>
<proteinExistence type="inferred from homology"/>
<dbReference type="InterPro" id="IPR012085">
    <property type="entry name" value="Globin_nematode"/>
</dbReference>
<dbReference type="InterPro" id="IPR012292">
    <property type="entry name" value="Globin/Proto"/>
</dbReference>
<evidence type="ECO:0000313" key="11">
    <source>
        <dbReference type="WBParaSite" id="TCONS_00012012.p1"/>
    </source>
</evidence>
<evidence type="ECO:0000256" key="5">
    <source>
        <dbReference type="ARBA" id="ARBA00023004"/>
    </source>
</evidence>
<keyword evidence="9" id="KW-1185">Reference proteome</keyword>
<evidence type="ECO:0000256" key="1">
    <source>
        <dbReference type="ARBA" id="ARBA00022448"/>
    </source>
</evidence>
<organism evidence="10">
    <name type="scientific">Strongyloides stercoralis</name>
    <name type="common">Threadworm</name>
    <dbReference type="NCBI Taxonomy" id="6248"/>
    <lineage>
        <taxon>Eukaryota</taxon>
        <taxon>Metazoa</taxon>
        <taxon>Ecdysozoa</taxon>
        <taxon>Nematoda</taxon>
        <taxon>Chromadorea</taxon>
        <taxon>Rhabditida</taxon>
        <taxon>Tylenchina</taxon>
        <taxon>Panagrolaimomorpha</taxon>
        <taxon>Strongyloidoidea</taxon>
        <taxon>Strongyloididae</taxon>
        <taxon>Strongyloides</taxon>
    </lineage>
</organism>
<keyword evidence="2 7" id="KW-0349">Heme</keyword>
<evidence type="ECO:0000256" key="3">
    <source>
        <dbReference type="ARBA" id="ARBA00022621"/>
    </source>
</evidence>
<keyword evidence="4 6" id="KW-0479">Metal-binding</keyword>
<evidence type="ECO:0000256" key="4">
    <source>
        <dbReference type="ARBA" id="ARBA00022723"/>
    </source>
</evidence>
<dbReference type="GO" id="GO:0020037">
    <property type="term" value="F:heme binding"/>
    <property type="evidence" value="ECO:0007669"/>
    <property type="project" value="InterPro"/>
</dbReference>
<dbReference type="GO" id="GO:0005506">
    <property type="term" value="F:iron ion binding"/>
    <property type="evidence" value="ECO:0007669"/>
    <property type="project" value="InterPro"/>
</dbReference>
<evidence type="ECO:0000256" key="2">
    <source>
        <dbReference type="ARBA" id="ARBA00022617"/>
    </source>
</evidence>
<dbReference type="Pfam" id="PF00042">
    <property type="entry name" value="Globin"/>
    <property type="match status" value="1"/>
</dbReference>
<evidence type="ECO:0000256" key="7">
    <source>
        <dbReference type="RuleBase" id="RU000356"/>
    </source>
</evidence>
<dbReference type="WBParaSite" id="TCONS_00012012.p1">
    <property type="protein sequence ID" value="TCONS_00012012.p1"/>
    <property type="gene ID" value="XLOC_007233"/>
</dbReference>
<evidence type="ECO:0000313" key="9">
    <source>
        <dbReference type="Proteomes" id="UP000035681"/>
    </source>
</evidence>
<dbReference type="CDD" id="cd01040">
    <property type="entry name" value="Mb-like"/>
    <property type="match status" value="1"/>
</dbReference>
<dbReference type="SUPFAM" id="SSF46458">
    <property type="entry name" value="Globin-like"/>
    <property type="match status" value="1"/>
</dbReference>
<evidence type="ECO:0000313" key="10">
    <source>
        <dbReference type="WBParaSite" id="SSTP_0000733500.1"/>
    </source>
</evidence>
<feature type="binding site" description="proximal binding residue" evidence="6">
    <location>
        <position position="99"/>
    </location>
    <ligand>
        <name>heme</name>
        <dbReference type="ChEBI" id="CHEBI:30413"/>
    </ligand>
    <ligandPart>
        <name>Fe</name>
        <dbReference type="ChEBI" id="CHEBI:18248"/>
    </ligandPart>
</feature>
<keyword evidence="3 7" id="KW-0561">Oxygen transport</keyword>
<comment type="similarity">
    <text evidence="7">Belongs to the globin family.</text>
</comment>
<dbReference type="GO" id="GO:0005344">
    <property type="term" value="F:oxygen carrier activity"/>
    <property type="evidence" value="ECO:0007669"/>
    <property type="project" value="UniProtKB-KW"/>
</dbReference>
<dbReference type="PROSITE" id="PS01033">
    <property type="entry name" value="GLOBIN"/>
    <property type="match status" value="1"/>
</dbReference>